<comment type="caution">
    <text evidence="1">The sequence shown here is derived from an EMBL/GenBank/DDBJ whole genome shotgun (WGS) entry which is preliminary data.</text>
</comment>
<protein>
    <submittedName>
        <fullName evidence="1">DUF6182 family protein</fullName>
    </submittedName>
</protein>
<evidence type="ECO:0000313" key="2">
    <source>
        <dbReference type="Proteomes" id="UP001604267"/>
    </source>
</evidence>
<gene>
    <name evidence="1" type="ORF">ACGFZB_39740</name>
</gene>
<dbReference type="RefSeq" id="WP_356160497.1">
    <property type="nucleotide sequence ID" value="NZ_JBEXOF010000060.1"/>
</dbReference>
<dbReference type="Pfam" id="PF19680">
    <property type="entry name" value="DUF6182"/>
    <property type="match status" value="1"/>
</dbReference>
<proteinExistence type="predicted"/>
<keyword evidence="2" id="KW-1185">Reference proteome</keyword>
<reference evidence="1 2" key="1">
    <citation type="submission" date="2024-10" db="EMBL/GenBank/DDBJ databases">
        <title>The Natural Products Discovery Center: Release of the First 8490 Sequenced Strains for Exploring Actinobacteria Biosynthetic Diversity.</title>
        <authorList>
            <person name="Kalkreuter E."/>
            <person name="Kautsar S.A."/>
            <person name="Yang D."/>
            <person name="Bader C.D."/>
            <person name="Teijaro C.N."/>
            <person name="Fluegel L."/>
            <person name="Davis C.M."/>
            <person name="Simpson J.R."/>
            <person name="Lauterbach L."/>
            <person name="Steele A.D."/>
            <person name="Gui C."/>
            <person name="Meng S."/>
            <person name="Li G."/>
            <person name="Viehrig K."/>
            <person name="Ye F."/>
            <person name="Su P."/>
            <person name="Kiefer A.F."/>
            <person name="Nichols A."/>
            <person name="Cepeda A.J."/>
            <person name="Yan W."/>
            <person name="Fan B."/>
            <person name="Jiang Y."/>
            <person name="Adhikari A."/>
            <person name="Zheng C.-J."/>
            <person name="Schuster L."/>
            <person name="Cowan T.M."/>
            <person name="Smanski M.J."/>
            <person name="Chevrette M.G."/>
            <person name="De Carvalho L.P.S."/>
            <person name="Shen B."/>
        </authorList>
    </citation>
    <scope>NUCLEOTIDE SEQUENCE [LARGE SCALE GENOMIC DNA]</scope>
    <source>
        <strain evidence="1 2">NPDC048320</strain>
    </source>
</reference>
<name>A0ABW7BH35_9ACTN</name>
<dbReference type="InterPro" id="IPR045754">
    <property type="entry name" value="DUF6182"/>
</dbReference>
<dbReference type="EMBL" id="JBICYV010000031">
    <property type="protein sequence ID" value="MFG3016477.1"/>
    <property type="molecule type" value="Genomic_DNA"/>
</dbReference>
<accession>A0ABW7BH35</accession>
<sequence>MTLSPELLLTVATERLRAARPDLPAAGLPGPRSLLAVKDEIRSAAGAAPAGQVSAVAVVQEVDLPSWTRETCAFVLSLTPEQTDAWRRSFTRTLYLAGRPDNLRERFAFTHVAPDATAAWAAPAPDAATTGLRRLLRTYSGRRPLTAWHPTTVEVPGTGARAGTSGGRRPVHRDLYLATAQLTVADALVHLGHLLAESVIDGTIGPGDRLTLRSVPRLTALPAPYAALRVDTDQHHPDRLRAYAALTQEN</sequence>
<dbReference type="Proteomes" id="UP001604267">
    <property type="component" value="Unassembled WGS sequence"/>
</dbReference>
<evidence type="ECO:0000313" key="1">
    <source>
        <dbReference type="EMBL" id="MFG3016477.1"/>
    </source>
</evidence>
<organism evidence="1 2">
    <name type="scientific">Streptomyces cinerochromogenes</name>
    <dbReference type="NCBI Taxonomy" id="66422"/>
    <lineage>
        <taxon>Bacteria</taxon>
        <taxon>Bacillati</taxon>
        <taxon>Actinomycetota</taxon>
        <taxon>Actinomycetes</taxon>
        <taxon>Kitasatosporales</taxon>
        <taxon>Streptomycetaceae</taxon>
        <taxon>Streptomyces</taxon>
    </lineage>
</organism>